<dbReference type="EMBL" id="JAGKQH010000002">
    <property type="protein sequence ID" value="KAG6606385.1"/>
    <property type="molecule type" value="Genomic_DNA"/>
</dbReference>
<sequence length="98" mass="10783">MVEPSSPSSTKLTASYKNNTINTQQQDFQRKQGFVFLSTISQLVYLSLTPPVKTRRSSLFVTVPSLLAPSVLKLSAARQLGSANSTDRIIFDCESKNT</sequence>
<reference evidence="1 2" key="1">
    <citation type="journal article" date="2021" name="Hortic Res">
        <title>The domestication of Cucurbita argyrosperma as revealed by the genome of its wild relative.</title>
        <authorList>
            <person name="Barrera-Redondo J."/>
            <person name="Sanchez-de la Vega G."/>
            <person name="Aguirre-Liguori J.A."/>
            <person name="Castellanos-Morales G."/>
            <person name="Gutierrez-Guerrero Y.T."/>
            <person name="Aguirre-Dugua X."/>
            <person name="Aguirre-Planter E."/>
            <person name="Tenaillon M.I."/>
            <person name="Lira-Saade R."/>
            <person name="Eguiarte L.E."/>
        </authorList>
    </citation>
    <scope>NUCLEOTIDE SEQUENCE [LARGE SCALE GENOMIC DNA]</scope>
    <source>
        <strain evidence="1">JBR-2021</strain>
    </source>
</reference>
<proteinExistence type="predicted"/>
<gene>
    <name evidence="1" type="ORF">SDJN03_03702</name>
</gene>
<dbReference type="AlphaFoldDB" id="A0AAV6P3Y8"/>
<evidence type="ECO:0000313" key="2">
    <source>
        <dbReference type="Proteomes" id="UP000685013"/>
    </source>
</evidence>
<name>A0AAV6P3Y8_9ROSI</name>
<accession>A0AAV6P3Y8</accession>
<dbReference type="Proteomes" id="UP000685013">
    <property type="component" value="Chromosome 2"/>
</dbReference>
<comment type="caution">
    <text evidence="1">The sequence shown here is derived from an EMBL/GenBank/DDBJ whole genome shotgun (WGS) entry which is preliminary data.</text>
</comment>
<organism evidence="1 2">
    <name type="scientific">Cucurbita argyrosperma subsp. sororia</name>
    <dbReference type="NCBI Taxonomy" id="37648"/>
    <lineage>
        <taxon>Eukaryota</taxon>
        <taxon>Viridiplantae</taxon>
        <taxon>Streptophyta</taxon>
        <taxon>Embryophyta</taxon>
        <taxon>Tracheophyta</taxon>
        <taxon>Spermatophyta</taxon>
        <taxon>Magnoliopsida</taxon>
        <taxon>eudicotyledons</taxon>
        <taxon>Gunneridae</taxon>
        <taxon>Pentapetalae</taxon>
        <taxon>rosids</taxon>
        <taxon>fabids</taxon>
        <taxon>Cucurbitales</taxon>
        <taxon>Cucurbitaceae</taxon>
        <taxon>Cucurbiteae</taxon>
        <taxon>Cucurbita</taxon>
    </lineage>
</organism>
<protein>
    <submittedName>
        <fullName evidence="1">Uncharacterized protein</fullName>
    </submittedName>
</protein>
<evidence type="ECO:0000313" key="1">
    <source>
        <dbReference type="EMBL" id="KAG6606385.1"/>
    </source>
</evidence>
<keyword evidence="2" id="KW-1185">Reference proteome</keyword>
<feature type="non-terminal residue" evidence="1">
    <location>
        <position position="1"/>
    </location>
</feature>